<reference evidence="8 9" key="1">
    <citation type="submission" date="2017-06" db="EMBL/GenBank/DDBJ databases">
        <title>Ant-infecting Ophiocordyceps genomes reveal a high diversity of potential behavioral manipulation genes and a possible major role for enterotoxins.</title>
        <authorList>
            <person name="De Bekker C."/>
            <person name="Evans H.C."/>
            <person name="Brachmann A."/>
            <person name="Hughes D.P."/>
        </authorList>
    </citation>
    <scope>NUCLEOTIDE SEQUENCE [LARGE SCALE GENOMIC DNA]</scope>
    <source>
        <strain evidence="8 9">Map64</strain>
    </source>
</reference>
<evidence type="ECO:0000256" key="5">
    <source>
        <dbReference type="ARBA" id="ARBA00023306"/>
    </source>
</evidence>
<evidence type="ECO:0000256" key="6">
    <source>
        <dbReference type="ARBA" id="ARBA00038447"/>
    </source>
</evidence>
<dbReference type="STRING" id="1399860.A0A2C5YHQ0"/>
<dbReference type="PANTHER" id="PTHR28605:SF1">
    <property type="entry name" value="CHROMOSOME TRANSMISSION FIDELITY FACTOR 8"/>
    <property type="match status" value="1"/>
</dbReference>
<accession>A0A2C5YHQ0</accession>
<evidence type="ECO:0000313" key="9">
    <source>
        <dbReference type="Proteomes" id="UP000226192"/>
    </source>
</evidence>
<evidence type="ECO:0000256" key="3">
    <source>
        <dbReference type="ARBA" id="ARBA00023125"/>
    </source>
</evidence>
<protein>
    <recommendedName>
        <fullName evidence="10">Chromosome transmission fidelity protein 8</fullName>
    </recommendedName>
</protein>
<proteinExistence type="inferred from homology"/>
<keyword evidence="2" id="KW-0235">DNA replication</keyword>
<dbReference type="OrthoDB" id="121932at2759"/>
<dbReference type="GO" id="GO:0006260">
    <property type="term" value="P:DNA replication"/>
    <property type="evidence" value="ECO:0007669"/>
    <property type="project" value="UniProtKB-KW"/>
</dbReference>
<dbReference type="Pfam" id="PF09696">
    <property type="entry name" value="Ctf8"/>
    <property type="match status" value="1"/>
</dbReference>
<keyword evidence="9" id="KW-1185">Reference proteome</keyword>
<keyword evidence="5" id="KW-0131">Cell cycle</keyword>
<dbReference type="InterPro" id="IPR018607">
    <property type="entry name" value="Ctf8"/>
</dbReference>
<sequence>MASVKLYPPASPAPSAGPSFLPSLLQTPSGLALVELQGEFNLPKDDNGETVSAAEIGTLHFPDYAPDDRDDSAWMERVHLYIGKHQRLTGQVKKLPRAMAVVRRRQNGSYESSGGVVEEQGDNIEVVEIVKYKLAFASRPEPVATANAP</sequence>
<comment type="similarity">
    <text evidence="6">Belongs to the CTF8 family.</text>
</comment>
<feature type="region of interest" description="Disordered" evidence="7">
    <location>
        <begin position="1"/>
        <end position="21"/>
    </location>
</feature>
<comment type="subcellular location">
    <subcellularLocation>
        <location evidence="1">Nucleus</location>
    </subcellularLocation>
</comment>
<evidence type="ECO:0008006" key="10">
    <source>
        <dbReference type="Google" id="ProtNLM"/>
    </source>
</evidence>
<name>A0A2C5YHQ0_9HYPO</name>
<evidence type="ECO:0000256" key="1">
    <source>
        <dbReference type="ARBA" id="ARBA00004123"/>
    </source>
</evidence>
<dbReference type="GO" id="GO:0003677">
    <property type="term" value="F:DNA binding"/>
    <property type="evidence" value="ECO:0007669"/>
    <property type="project" value="UniProtKB-KW"/>
</dbReference>
<evidence type="ECO:0000313" key="8">
    <source>
        <dbReference type="EMBL" id="PHH66431.1"/>
    </source>
</evidence>
<dbReference type="GO" id="GO:0031390">
    <property type="term" value="C:Ctf18 RFC-like complex"/>
    <property type="evidence" value="ECO:0007669"/>
    <property type="project" value="InterPro"/>
</dbReference>
<evidence type="ECO:0000256" key="7">
    <source>
        <dbReference type="SAM" id="MobiDB-lite"/>
    </source>
</evidence>
<comment type="caution">
    <text evidence="8">The sequence shown here is derived from an EMBL/GenBank/DDBJ whole genome shotgun (WGS) entry which is preliminary data.</text>
</comment>
<dbReference type="GO" id="GO:0007064">
    <property type="term" value="P:mitotic sister chromatid cohesion"/>
    <property type="evidence" value="ECO:0007669"/>
    <property type="project" value="InterPro"/>
</dbReference>
<evidence type="ECO:0000256" key="2">
    <source>
        <dbReference type="ARBA" id="ARBA00022705"/>
    </source>
</evidence>
<dbReference type="Proteomes" id="UP000226192">
    <property type="component" value="Unassembled WGS sequence"/>
</dbReference>
<organism evidence="8 9">
    <name type="scientific">Ophiocordyceps australis</name>
    <dbReference type="NCBI Taxonomy" id="1399860"/>
    <lineage>
        <taxon>Eukaryota</taxon>
        <taxon>Fungi</taxon>
        <taxon>Dikarya</taxon>
        <taxon>Ascomycota</taxon>
        <taxon>Pezizomycotina</taxon>
        <taxon>Sordariomycetes</taxon>
        <taxon>Hypocreomycetidae</taxon>
        <taxon>Hypocreales</taxon>
        <taxon>Ophiocordycipitaceae</taxon>
        <taxon>Ophiocordyceps</taxon>
    </lineage>
</organism>
<dbReference type="AlphaFoldDB" id="A0A2C5YHQ0"/>
<dbReference type="PANTHER" id="PTHR28605">
    <property type="entry name" value="CTF8, CHROMOSOME TRANSMISSION FIDELITY FACTOR 8 HOMOLOG (S. CEREVISIAE)"/>
    <property type="match status" value="1"/>
</dbReference>
<keyword evidence="3" id="KW-0238">DNA-binding</keyword>
<evidence type="ECO:0000256" key="4">
    <source>
        <dbReference type="ARBA" id="ARBA00023242"/>
    </source>
</evidence>
<dbReference type="EMBL" id="NJET01000008">
    <property type="protein sequence ID" value="PHH66431.1"/>
    <property type="molecule type" value="Genomic_DNA"/>
</dbReference>
<keyword evidence="4" id="KW-0539">Nucleus</keyword>
<gene>
    <name evidence="8" type="ORF">CDD81_7486</name>
</gene>